<dbReference type="InterPro" id="IPR007355">
    <property type="entry name" value="DUF424"/>
</dbReference>
<proteinExistence type="predicted"/>
<dbReference type="GeneID" id="68694981"/>
<evidence type="ECO:0000313" key="4">
    <source>
        <dbReference type="Proteomes" id="UP000323075"/>
    </source>
</evidence>
<reference evidence="2 4" key="2">
    <citation type="submission" date="2019-07" db="EMBL/GenBank/DDBJ databases">
        <title>Genomic Encyclopedia of Archaeal and Bacterial Type Strains, Phase II (KMG-II): from individual species to whole genera.</title>
        <authorList>
            <person name="Goeker M."/>
        </authorList>
    </citation>
    <scope>NUCLEOTIDE SEQUENCE [LARGE SCALE GENOMIC DNA]</scope>
    <source>
        <strain evidence="2 4">DSM 3754</strain>
    </source>
</reference>
<dbReference type="Gene3D" id="3.30.1860.10">
    <property type="entry name" value="uncharacterized conserved protein from methanopyrus kandleri domain like"/>
    <property type="match status" value="1"/>
</dbReference>
<sequence length="102" mass="10755">MTTPSPLVMRERHTDRGLLVAACDRDVLGETYDNGGTEFTVTESFYDGEAADADAVRAALARATIGNVVGDTAVGIAIDAGHVEAANVLELEGTVHAQFMQF</sequence>
<dbReference type="RefSeq" id="WP_010903846.1">
    <property type="nucleotide sequence ID" value="NZ_VRYN01000001.1"/>
</dbReference>
<dbReference type="Pfam" id="PF04242">
    <property type="entry name" value="DUF424"/>
    <property type="match status" value="1"/>
</dbReference>
<reference evidence="1" key="3">
    <citation type="journal article" name="MicrobiologyOpen">
        <title>Whole-genome comparison between the type strain of Halobacterium salinarum (DSM 3754(T)) and the laboratory strains R1 and NRC-1.</title>
        <authorList>
            <person name="Pfeiffer F."/>
            <person name="Losensky G."/>
            <person name="Marchfelder A."/>
            <person name="Habermann B."/>
            <person name="Dyall-Smith M."/>
        </authorList>
    </citation>
    <scope>NUCLEOTIDE SEQUENCE</scope>
    <source>
        <strain evidence="1">91-R6</strain>
    </source>
</reference>
<dbReference type="EMBL" id="VRYN01000001">
    <property type="protein sequence ID" value="TYO82292.1"/>
    <property type="molecule type" value="Genomic_DNA"/>
</dbReference>
<dbReference type="Proteomes" id="UP000323075">
    <property type="component" value="Unassembled WGS sequence"/>
</dbReference>
<evidence type="ECO:0000313" key="1">
    <source>
        <dbReference type="EMBL" id="QCC43797.1"/>
    </source>
</evidence>
<evidence type="ECO:0000313" key="2">
    <source>
        <dbReference type="EMBL" id="TYO82292.1"/>
    </source>
</evidence>
<dbReference type="Proteomes" id="UP000296216">
    <property type="component" value="Chromosome"/>
</dbReference>
<name>A0A4D6GU72_HALS9</name>
<reference evidence="1 3" key="1">
    <citation type="journal article" date="2019" name="Microbiol. Resour. Announc.">
        <title>The Genome Sequence of the Halobacterium salinarum Type Strain Is Closely Related to That of Laboratory Strains NRC-1 and R1.</title>
        <authorList>
            <person name="Pfeiffer F."/>
            <person name="Marchfelder A."/>
            <person name="Habermann B."/>
            <person name="Dyall-Smith M.L."/>
        </authorList>
    </citation>
    <scope>NUCLEOTIDE SEQUENCE [LARGE SCALE GENOMIC DNA]</scope>
    <source>
        <strain evidence="1">91-R6</strain>
        <strain evidence="3">ATCC 33171 / DSM 3754 / JCM 8978 / NBRC 102687 / NCIMB 764 / 91-R6</strain>
    </source>
</reference>
<gene>
    <name evidence="2" type="ORF">APQ99_00812</name>
    <name evidence="1" type="ORF">HBSAL_00250</name>
</gene>
<evidence type="ECO:0000313" key="3">
    <source>
        <dbReference type="Proteomes" id="UP000296216"/>
    </source>
</evidence>
<accession>A0A4D6GU72</accession>
<protein>
    <submittedName>
        <fullName evidence="1">DUF424 family protein</fullName>
    </submittedName>
</protein>
<dbReference type="EMBL" id="CP038631">
    <property type="protein sequence ID" value="QCC43797.1"/>
    <property type="molecule type" value="Genomic_DNA"/>
</dbReference>
<organism evidence="1 3">
    <name type="scientific">Halobacterium salinarum (strain ATCC 33171 / DSM 3754 / JCM 8978 / NBRC 102687 / NCIMB 764 / 91-R6)</name>
    <dbReference type="NCBI Taxonomy" id="2597657"/>
    <lineage>
        <taxon>Archaea</taxon>
        <taxon>Methanobacteriati</taxon>
        <taxon>Methanobacteriota</taxon>
        <taxon>Stenosarchaea group</taxon>
        <taxon>Halobacteria</taxon>
        <taxon>Halobacteriales</taxon>
        <taxon>Halobacteriaceae</taxon>
        <taxon>Halobacterium</taxon>
    </lineage>
</organism>
<dbReference type="AlphaFoldDB" id="A0A4D6GU72"/>